<dbReference type="GO" id="GO:0007018">
    <property type="term" value="P:microtubule-based movement"/>
    <property type="evidence" value="ECO:0007669"/>
    <property type="project" value="TreeGrafter"/>
</dbReference>
<dbReference type="Pfam" id="PF03645">
    <property type="entry name" value="Tctex-1"/>
    <property type="match status" value="1"/>
</dbReference>
<comment type="caution">
    <text evidence="3">The sequence shown here is derived from an EMBL/GenBank/DDBJ whole genome shotgun (WGS) entry which is preliminary data.</text>
</comment>
<dbReference type="InterPro" id="IPR005334">
    <property type="entry name" value="Tctex-1-like"/>
</dbReference>
<evidence type="ECO:0000313" key="4">
    <source>
        <dbReference type="Proteomes" id="UP000824782"/>
    </source>
</evidence>
<dbReference type="CDD" id="cd21461">
    <property type="entry name" value="DLC-like_TCTEX1D4"/>
    <property type="match status" value="1"/>
</dbReference>
<dbReference type="PANTHER" id="PTHR21255">
    <property type="entry name" value="T-COMPLEX-ASSOCIATED-TESTIS-EXPRESSED 1/ DYNEIN LIGHT CHAIN"/>
    <property type="match status" value="1"/>
</dbReference>
<dbReference type="GO" id="GO:0005737">
    <property type="term" value="C:cytoplasm"/>
    <property type="evidence" value="ECO:0007669"/>
    <property type="project" value="TreeGrafter"/>
</dbReference>
<keyword evidence="2" id="KW-0732">Signal</keyword>
<gene>
    <name evidence="3" type="ORF">GDO81_019735</name>
</gene>
<dbReference type="GO" id="GO:0005868">
    <property type="term" value="C:cytoplasmic dynein complex"/>
    <property type="evidence" value="ECO:0007669"/>
    <property type="project" value="TreeGrafter"/>
</dbReference>
<name>A0AAV6ZK94_ENGPU</name>
<keyword evidence="4" id="KW-1185">Reference proteome</keyword>
<dbReference type="EMBL" id="WNYA01000134">
    <property type="protein sequence ID" value="KAG8549784.1"/>
    <property type="molecule type" value="Genomic_DNA"/>
</dbReference>
<evidence type="ECO:0000256" key="2">
    <source>
        <dbReference type="SAM" id="SignalP"/>
    </source>
</evidence>
<proteinExistence type="inferred from homology"/>
<dbReference type="Gene3D" id="3.30.1140.40">
    <property type="entry name" value="Tctex-1"/>
    <property type="match status" value="1"/>
</dbReference>
<evidence type="ECO:0000256" key="1">
    <source>
        <dbReference type="ARBA" id="ARBA00005361"/>
    </source>
</evidence>
<feature type="chain" id="PRO_5043922047" description="Tctex1 domain-containing protein 4" evidence="2">
    <location>
        <begin position="16"/>
        <end position="247"/>
    </location>
</feature>
<dbReference type="InterPro" id="IPR038586">
    <property type="entry name" value="Tctex-1-like_sf"/>
</dbReference>
<organism evidence="3 4">
    <name type="scientific">Engystomops pustulosus</name>
    <name type="common">Tungara frog</name>
    <name type="synonym">Physalaemus pustulosus</name>
    <dbReference type="NCBI Taxonomy" id="76066"/>
    <lineage>
        <taxon>Eukaryota</taxon>
        <taxon>Metazoa</taxon>
        <taxon>Chordata</taxon>
        <taxon>Craniata</taxon>
        <taxon>Vertebrata</taxon>
        <taxon>Euteleostomi</taxon>
        <taxon>Amphibia</taxon>
        <taxon>Batrachia</taxon>
        <taxon>Anura</taxon>
        <taxon>Neobatrachia</taxon>
        <taxon>Hyloidea</taxon>
        <taxon>Leptodactylidae</taxon>
        <taxon>Leiuperinae</taxon>
        <taxon>Engystomops</taxon>
    </lineage>
</organism>
<dbReference type="Proteomes" id="UP000824782">
    <property type="component" value="Unassembled WGS sequence"/>
</dbReference>
<protein>
    <recommendedName>
        <fullName evidence="5">Tctex1 domain-containing protein 4</fullName>
    </recommendedName>
</protein>
<comment type="similarity">
    <text evidence="1">Belongs to the dynein light chain Tctex-type family.</text>
</comment>
<sequence>MVVLVLMYLWTSSQGSTMADIPLSPSEDIVVLAGAGDAHSRSGPVSCRRRSHSIEMPPRQLTRLRSIDERSAVHSRRSSVVSNMNVPFSRRNSLCPIALSKRLSLGPWAHYGRVSFSGLPLYQPIKEIQYENTYKMGPDLDCRFNPCRAQKMLETILRTYLADTKYNALTSGQLAQNLSDLIRSKLKESSPSRYKVVCSVLLGQVSHQGVKVSSRSLWDPHNDSFASASYSNATLFAVAMVHGLYHE</sequence>
<evidence type="ECO:0000313" key="3">
    <source>
        <dbReference type="EMBL" id="KAG8549784.1"/>
    </source>
</evidence>
<accession>A0AAV6ZK94</accession>
<dbReference type="AlphaFoldDB" id="A0AAV6ZK94"/>
<dbReference type="GO" id="GO:0045505">
    <property type="term" value="F:dynein intermediate chain binding"/>
    <property type="evidence" value="ECO:0007669"/>
    <property type="project" value="TreeGrafter"/>
</dbReference>
<evidence type="ECO:0008006" key="5">
    <source>
        <dbReference type="Google" id="ProtNLM"/>
    </source>
</evidence>
<feature type="signal peptide" evidence="2">
    <location>
        <begin position="1"/>
        <end position="15"/>
    </location>
</feature>
<dbReference type="PANTHER" id="PTHR21255:SF55">
    <property type="entry name" value="DYNEIN LIGHT CHAIN TCTEX-TYPE 4"/>
    <property type="match status" value="1"/>
</dbReference>
<reference evidence="3" key="1">
    <citation type="thesis" date="2020" institute="ProQuest LLC" country="789 East Eisenhower Parkway, Ann Arbor, MI, USA">
        <title>Comparative Genomics and Chromosome Evolution.</title>
        <authorList>
            <person name="Mudd A.B."/>
        </authorList>
    </citation>
    <scope>NUCLEOTIDE SEQUENCE</scope>
    <source>
        <strain evidence="3">237g6f4</strain>
        <tissue evidence="3">Blood</tissue>
    </source>
</reference>